<feature type="region of interest" description="Disordered" evidence="7">
    <location>
        <begin position="257"/>
        <end position="279"/>
    </location>
</feature>
<dbReference type="SMART" id="SM00304">
    <property type="entry name" value="HAMP"/>
    <property type="match status" value="1"/>
</dbReference>
<evidence type="ECO:0000256" key="6">
    <source>
        <dbReference type="ARBA" id="ARBA00023136"/>
    </source>
</evidence>
<evidence type="ECO:0000256" key="2">
    <source>
        <dbReference type="ARBA" id="ARBA00005381"/>
    </source>
</evidence>
<dbReference type="GO" id="GO:0004016">
    <property type="term" value="F:adenylate cyclase activity"/>
    <property type="evidence" value="ECO:0007669"/>
    <property type="project" value="UniProtKB-ARBA"/>
</dbReference>
<evidence type="ECO:0000259" key="9">
    <source>
        <dbReference type="PROSITE" id="PS50125"/>
    </source>
</evidence>
<dbReference type="Proteomes" id="UP000015454">
    <property type="component" value="Unassembled WGS sequence"/>
</dbReference>
<keyword evidence="3" id="KW-1003">Cell membrane</keyword>
<dbReference type="CDD" id="cd18774">
    <property type="entry name" value="PDC2_HK_sensor"/>
    <property type="match status" value="1"/>
</dbReference>
<feature type="compositionally biased region" description="Basic and acidic residues" evidence="7">
    <location>
        <begin position="208"/>
        <end position="222"/>
    </location>
</feature>
<dbReference type="FunFam" id="3.30.70.1230:FF:000016">
    <property type="entry name" value="Adenylate/guanylate cyclase domain-containing protein"/>
    <property type="match status" value="1"/>
</dbReference>
<dbReference type="GO" id="GO:0016020">
    <property type="term" value="C:membrane"/>
    <property type="evidence" value="ECO:0007669"/>
    <property type="project" value="InterPro"/>
</dbReference>
<dbReference type="STRING" id="1049789.LEP1GSC050_1599"/>
<keyword evidence="4 8" id="KW-0812">Transmembrane</keyword>
<dbReference type="AlphaFoldDB" id="T0GD08"/>
<dbReference type="PROSITE" id="PS50885">
    <property type="entry name" value="HAMP"/>
    <property type="match status" value="1"/>
</dbReference>
<dbReference type="PANTHER" id="PTHR43081:SF1">
    <property type="entry name" value="ADENYLATE CYCLASE, TERMINAL-DIFFERENTIATION SPECIFIC"/>
    <property type="match status" value="1"/>
</dbReference>
<keyword evidence="12" id="KW-1185">Reference proteome</keyword>
<dbReference type="OrthoDB" id="9806704at2"/>
<feature type="domain" description="Guanylate cyclase" evidence="9">
    <location>
        <begin position="683"/>
        <end position="816"/>
    </location>
</feature>
<evidence type="ECO:0000256" key="1">
    <source>
        <dbReference type="ARBA" id="ARBA00004196"/>
    </source>
</evidence>
<evidence type="ECO:0000313" key="11">
    <source>
        <dbReference type="EMBL" id="EQA43303.1"/>
    </source>
</evidence>
<evidence type="ECO:0000256" key="5">
    <source>
        <dbReference type="ARBA" id="ARBA00022989"/>
    </source>
</evidence>
<comment type="similarity">
    <text evidence="2">Belongs to the adenylyl cyclase class-3 family.</text>
</comment>
<feature type="transmembrane region" description="Helical" evidence="8">
    <location>
        <begin position="580"/>
        <end position="598"/>
    </location>
</feature>
<proteinExistence type="inferred from homology"/>
<organism evidence="11 12">
    <name type="scientific">Leptospira broomii serovar Hurstbridge str. 5399</name>
    <dbReference type="NCBI Taxonomy" id="1049789"/>
    <lineage>
        <taxon>Bacteria</taxon>
        <taxon>Pseudomonadati</taxon>
        <taxon>Spirochaetota</taxon>
        <taxon>Spirochaetia</taxon>
        <taxon>Leptospirales</taxon>
        <taxon>Leptospiraceae</taxon>
        <taxon>Leptospira</taxon>
    </lineage>
</organism>
<dbReference type="Pfam" id="PF00211">
    <property type="entry name" value="Guanylate_cyc"/>
    <property type="match status" value="1"/>
</dbReference>
<comment type="subcellular location">
    <subcellularLocation>
        <location evidence="1">Cell envelope</location>
    </subcellularLocation>
</comment>
<dbReference type="InterPro" id="IPR029787">
    <property type="entry name" value="Nucleotide_cyclase"/>
</dbReference>
<feature type="compositionally biased region" description="Basic and acidic residues" evidence="7">
    <location>
        <begin position="265"/>
        <end position="279"/>
    </location>
</feature>
<dbReference type="InterPro" id="IPR001054">
    <property type="entry name" value="A/G_cyclase"/>
</dbReference>
<dbReference type="CDD" id="cd07302">
    <property type="entry name" value="CHD"/>
    <property type="match status" value="1"/>
</dbReference>
<dbReference type="EMBL" id="AHMO02000011">
    <property type="protein sequence ID" value="EQA43303.1"/>
    <property type="molecule type" value="Genomic_DNA"/>
</dbReference>
<evidence type="ECO:0000256" key="8">
    <source>
        <dbReference type="SAM" id="Phobius"/>
    </source>
</evidence>
<accession>T0GD08</accession>
<dbReference type="Gene3D" id="3.30.450.20">
    <property type="entry name" value="PAS domain"/>
    <property type="match status" value="1"/>
</dbReference>
<protein>
    <submittedName>
        <fullName evidence="11">Adenylate/guanylate cyclase catalytic domain protein</fullName>
    </submittedName>
</protein>
<feature type="domain" description="HAMP" evidence="10">
    <location>
        <begin position="599"/>
        <end position="651"/>
    </location>
</feature>
<evidence type="ECO:0000256" key="7">
    <source>
        <dbReference type="SAM" id="MobiDB-lite"/>
    </source>
</evidence>
<reference evidence="11" key="1">
    <citation type="submission" date="2013-05" db="EMBL/GenBank/DDBJ databases">
        <authorList>
            <person name="Harkins D.M."/>
            <person name="Durkin A.S."/>
            <person name="Brinkac L.M."/>
            <person name="Haft D.H."/>
            <person name="Selengut J.D."/>
            <person name="Sanka R."/>
            <person name="DePew J."/>
            <person name="Purushe J."/>
            <person name="Hartskeerl R.A."/>
            <person name="Ahmed A."/>
            <person name="van der Linden H."/>
            <person name="Goris M.G.A."/>
            <person name="Vinetz J.M."/>
            <person name="Sutton G.G."/>
            <person name="Nierman W.C."/>
            <person name="Fouts D.E."/>
        </authorList>
    </citation>
    <scope>NUCLEOTIDE SEQUENCE [LARGE SCALE GENOMIC DNA]</scope>
    <source>
        <strain evidence="11">5399</strain>
    </source>
</reference>
<dbReference type="GO" id="GO:0006171">
    <property type="term" value="P:cAMP biosynthetic process"/>
    <property type="evidence" value="ECO:0007669"/>
    <property type="project" value="TreeGrafter"/>
</dbReference>
<feature type="compositionally biased region" description="Polar residues" evidence="7">
    <location>
        <begin position="224"/>
        <end position="236"/>
    </location>
</feature>
<keyword evidence="6 8" id="KW-0472">Membrane</keyword>
<dbReference type="PROSITE" id="PS50125">
    <property type="entry name" value="GUANYLATE_CYCLASE_2"/>
    <property type="match status" value="1"/>
</dbReference>
<dbReference type="CDD" id="cd06225">
    <property type="entry name" value="HAMP"/>
    <property type="match status" value="1"/>
</dbReference>
<feature type="transmembrane region" description="Helical" evidence="8">
    <location>
        <begin position="305"/>
        <end position="325"/>
    </location>
</feature>
<dbReference type="Gene3D" id="3.30.70.1230">
    <property type="entry name" value="Nucleotide cyclase"/>
    <property type="match status" value="1"/>
</dbReference>
<dbReference type="InterPro" id="IPR003660">
    <property type="entry name" value="HAMP_dom"/>
</dbReference>
<dbReference type="SUPFAM" id="SSF158472">
    <property type="entry name" value="HAMP domain-like"/>
    <property type="match status" value="1"/>
</dbReference>
<feature type="region of interest" description="Disordered" evidence="7">
    <location>
        <begin position="187"/>
        <end position="245"/>
    </location>
</feature>
<gene>
    <name evidence="11" type="ORF">LEP1GSC050_1599</name>
</gene>
<evidence type="ECO:0000259" key="10">
    <source>
        <dbReference type="PROSITE" id="PS50885"/>
    </source>
</evidence>
<dbReference type="SUPFAM" id="SSF55073">
    <property type="entry name" value="Nucleotide cyclase"/>
    <property type="match status" value="1"/>
</dbReference>
<sequence>MNSSAKYIPFGTNGSVAFWEPTSSHAHPDGKQISDWSERGIKTIVCVFSERGSSIITDLEESLHGEDWKLYALEIPLGPETNESVFFCAWKLLQSIGKSNILFLVPEELNERWEVLLSKMVLSSFPHLAPGELGAWFPSLSGDSEPILLNDFKSFISRRKPPREIPEGNRGEFSVFLSELPLSFREISLGGSHPENGTSNDVRNGKNGKPEEKQQIKIKESESATTPESNGKSTPEASEDFAKPDDLDLPVASIESITESNESAADSKLEVPPPKETKKEIQAPVIATMSPADQTKAKFPLQLKLMGVISLLMTVTVSTVILYASSEFKKNYEVRVLETNFSLVNILGIKVKSDLKDIRDKGKSLTDKLIDPKGPGAYADLFFRNEPDFLLVGIYKVQGQSLKKDVVLHNDSYLEGISSNREELDSAIKGKESTFLKTLNSDGRIDNLTPDFKEPAFAISVADASKSRILIYVLRSERLLSAFQKQDINVPFLINGDGDLIAHYDPQLLASQTNWADLPIFETMLSAVREDSQQTRYQDSSGTRYYGSFQKVGFGGAGVIVTVPEEKVFEMVYRIQTKNLLIMAIALCMALIIVFFLARNITIPLLALLNATVEIAKGNFRIGIKSTTKDEVGLLTDYFVTMGKGLEEREKVKDALGRFVNKEIAEMVLNQELTLGGERKMCAIFFSDIRSFTAISEKLQPEEVVEFLNEYMTEMVHCVNQTHGIVDKFIGDAIMATWGALKSSGNQDAENAVNGALLMRKALQKFNEGRGGDKRPVIRIGCGLNYGPVIAGQIGSEERLEYTVIGDAVNLASRVEALNKPFGTDVLITQDLYDHVRDIFAVEKMQSIKVKGKAEPQVIYAVLGRKDDPTIPASVADLRKLIGIEFDAKKAKHDGEPEEEVKYEILD</sequence>
<dbReference type="GO" id="GO:0035556">
    <property type="term" value="P:intracellular signal transduction"/>
    <property type="evidence" value="ECO:0007669"/>
    <property type="project" value="InterPro"/>
</dbReference>
<comment type="caution">
    <text evidence="11">The sequence shown here is derived from an EMBL/GenBank/DDBJ whole genome shotgun (WGS) entry which is preliminary data.</text>
</comment>
<evidence type="ECO:0000256" key="3">
    <source>
        <dbReference type="ARBA" id="ARBA00022475"/>
    </source>
</evidence>
<dbReference type="GO" id="GO:0030313">
    <property type="term" value="C:cell envelope"/>
    <property type="evidence" value="ECO:0007669"/>
    <property type="project" value="UniProtKB-SubCell"/>
</dbReference>
<keyword evidence="5 8" id="KW-1133">Transmembrane helix</keyword>
<dbReference type="InterPro" id="IPR050697">
    <property type="entry name" value="Adenylyl/Guanylyl_Cyclase_3/4"/>
</dbReference>
<dbReference type="PANTHER" id="PTHR43081">
    <property type="entry name" value="ADENYLATE CYCLASE, TERMINAL-DIFFERENTIATION SPECIFIC-RELATED"/>
    <property type="match status" value="1"/>
</dbReference>
<dbReference type="SMART" id="SM00044">
    <property type="entry name" value="CYCc"/>
    <property type="match status" value="1"/>
</dbReference>
<dbReference type="Gene3D" id="1.10.8.500">
    <property type="entry name" value="HAMP domain in histidine kinase"/>
    <property type="match status" value="1"/>
</dbReference>
<evidence type="ECO:0000256" key="4">
    <source>
        <dbReference type="ARBA" id="ARBA00022692"/>
    </source>
</evidence>
<name>T0GD08_9LEPT</name>
<dbReference type="RefSeq" id="WP_010570003.1">
    <property type="nucleotide sequence ID" value="NZ_AHMO02000011.1"/>
</dbReference>
<evidence type="ECO:0000313" key="12">
    <source>
        <dbReference type="Proteomes" id="UP000015454"/>
    </source>
</evidence>